<evidence type="ECO:0000313" key="2">
    <source>
        <dbReference type="Proteomes" id="UP000051913"/>
    </source>
</evidence>
<gene>
    <name evidence="1" type="ORF">CP49_18475</name>
</gene>
<name>A0A0R3L9X5_9BRAD</name>
<accession>A0A0R3L9X5</accession>
<dbReference type="EMBL" id="LLXX01000122">
    <property type="protein sequence ID" value="KRR04698.1"/>
    <property type="molecule type" value="Genomic_DNA"/>
</dbReference>
<dbReference type="AlphaFoldDB" id="A0A0R3L9X5"/>
<evidence type="ECO:0000313" key="1">
    <source>
        <dbReference type="EMBL" id="KRR04698.1"/>
    </source>
</evidence>
<protein>
    <submittedName>
        <fullName evidence="1">Uncharacterized protein</fullName>
    </submittedName>
</protein>
<comment type="caution">
    <text evidence="1">The sequence shown here is derived from an EMBL/GenBank/DDBJ whole genome shotgun (WGS) entry which is preliminary data.</text>
</comment>
<organism evidence="1 2">
    <name type="scientific">Bradyrhizobium valentinum</name>
    <dbReference type="NCBI Taxonomy" id="1518501"/>
    <lineage>
        <taxon>Bacteria</taxon>
        <taxon>Pseudomonadati</taxon>
        <taxon>Pseudomonadota</taxon>
        <taxon>Alphaproteobacteria</taxon>
        <taxon>Hyphomicrobiales</taxon>
        <taxon>Nitrobacteraceae</taxon>
        <taxon>Bradyrhizobium</taxon>
    </lineage>
</organism>
<dbReference type="Proteomes" id="UP000051913">
    <property type="component" value="Unassembled WGS sequence"/>
</dbReference>
<keyword evidence="2" id="KW-1185">Reference proteome</keyword>
<sequence>MRRHVHRAQLVDEVFNVVGFVGAKRDRCRSVSTRLDHVQRGHPLGMPVGLRQAGVDQQTVAVLHQPVPNEAQLRLLAFALAIQPGVWIGSRSMGVVRAFLAVESPHRHCGRRLAPAVRRSRPSA</sequence>
<proteinExistence type="predicted"/>
<reference evidence="1 2" key="1">
    <citation type="submission" date="2014-03" db="EMBL/GenBank/DDBJ databases">
        <title>Bradyrhizobium valentinum sp. nov., isolated from effective nodules of Lupinus mariae-josephae, a lupine endemic of basic-lime soils in Eastern Spain.</title>
        <authorList>
            <person name="Duran D."/>
            <person name="Rey L."/>
            <person name="Navarro A."/>
            <person name="Busquets A."/>
            <person name="Imperial J."/>
            <person name="Ruiz-Argueso T."/>
        </authorList>
    </citation>
    <scope>NUCLEOTIDE SEQUENCE [LARGE SCALE GENOMIC DNA]</scope>
    <source>
        <strain evidence="1 2">LmjM3</strain>
    </source>
</reference>